<evidence type="ECO:0000313" key="2">
    <source>
        <dbReference type="Proteomes" id="UP000228635"/>
    </source>
</evidence>
<evidence type="ECO:0000313" key="1">
    <source>
        <dbReference type="EMBL" id="PIT92240.1"/>
    </source>
</evidence>
<dbReference type="EMBL" id="PFBA01000029">
    <property type="protein sequence ID" value="PIT92240.1"/>
    <property type="molecule type" value="Genomic_DNA"/>
</dbReference>
<proteinExistence type="predicted"/>
<dbReference type="Proteomes" id="UP000228635">
    <property type="component" value="Unassembled WGS sequence"/>
</dbReference>
<dbReference type="InterPro" id="IPR003615">
    <property type="entry name" value="HNH_nuc"/>
</dbReference>
<sequence>MRKRSWTIEQLRKAVKTSTSRRQVLKKLGLRGAGGNYVQIGKYIREYTLDNSHFMGQAWNKGLRGVGKPRRALKDILVKKSMFQSYKLKKRLFDANLKPQHCERCSWAERTQSGHLPLELDHINGDRHDNRLVNLRVLCPNCHSLTDNHRGRGGKKKEVMPGW</sequence>
<name>A0A2M6WHI6_9BACT</name>
<dbReference type="CDD" id="cd00085">
    <property type="entry name" value="HNHc"/>
    <property type="match status" value="1"/>
</dbReference>
<comment type="caution">
    <text evidence="1">The sequence shown here is derived from an EMBL/GenBank/DDBJ whole genome shotgun (WGS) entry which is preliminary data.</text>
</comment>
<protein>
    <recommendedName>
        <fullName evidence="3">HNH nuclease domain-containing protein</fullName>
    </recommendedName>
</protein>
<organism evidence="1 2">
    <name type="scientific">Candidatus Harrisonbacteria bacterium CG10_big_fil_rev_8_21_14_0_10_42_17</name>
    <dbReference type="NCBI Taxonomy" id="1974584"/>
    <lineage>
        <taxon>Bacteria</taxon>
        <taxon>Candidatus Harrisoniibacteriota</taxon>
    </lineage>
</organism>
<accession>A0A2M6WHI6</accession>
<gene>
    <name evidence="1" type="ORF">COU08_03420</name>
</gene>
<evidence type="ECO:0008006" key="3">
    <source>
        <dbReference type="Google" id="ProtNLM"/>
    </source>
</evidence>
<reference evidence="2" key="1">
    <citation type="submission" date="2017-09" db="EMBL/GenBank/DDBJ databases">
        <title>Depth-based differentiation of microbial function through sediment-hosted aquifers and enrichment of novel symbionts in the deep terrestrial subsurface.</title>
        <authorList>
            <person name="Probst A.J."/>
            <person name="Ladd B."/>
            <person name="Jarett J.K."/>
            <person name="Geller-Mcgrath D.E."/>
            <person name="Sieber C.M.K."/>
            <person name="Emerson J.B."/>
            <person name="Anantharaman K."/>
            <person name="Thomas B.C."/>
            <person name="Malmstrom R."/>
            <person name="Stieglmeier M."/>
            <person name="Klingl A."/>
            <person name="Woyke T."/>
            <person name="Ryan C.M."/>
            <person name="Banfield J.F."/>
        </authorList>
    </citation>
    <scope>NUCLEOTIDE SEQUENCE [LARGE SCALE GENOMIC DNA]</scope>
</reference>
<dbReference type="AlphaFoldDB" id="A0A2M6WHI6"/>